<dbReference type="EMBL" id="AYYD01001187">
    <property type="protein sequence ID" value="ETK08361.1"/>
    <property type="molecule type" value="Genomic_DNA"/>
</dbReference>
<gene>
    <name evidence="6" type="ORF">T231_13185</name>
</gene>
<evidence type="ECO:0000256" key="3">
    <source>
        <dbReference type="ARBA" id="ARBA00023315"/>
    </source>
</evidence>
<dbReference type="AlphaFoldDB" id="W2CPE5"/>
<comment type="pathway">
    <text evidence="1">Lipid metabolism.</text>
</comment>
<dbReference type="Pfam" id="PF01553">
    <property type="entry name" value="Acyltransferase"/>
    <property type="match status" value="1"/>
</dbReference>
<feature type="transmembrane region" description="Helical" evidence="4">
    <location>
        <begin position="43"/>
        <end position="63"/>
    </location>
</feature>
<keyword evidence="3 6" id="KW-0012">Acyltransferase</keyword>
<dbReference type="PROSITE" id="PS51257">
    <property type="entry name" value="PROKAR_LIPOPROTEIN"/>
    <property type="match status" value="1"/>
</dbReference>
<accession>W2CPE5</accession>
<dbReference type="SUPFAM" id="SSF69593">
    <property type="entry name" value="Glycerol-3-phosphate (1)-acyltransferase"/>
    <property type="match status" value="1"/>
</dbReference>
<keyword evidence="2 6" id="KW-0808">Transferase</keyword>
<dbReference type="CDD" id="cd07989">
    <property type="entry name" value="LPLAT_AGPAT-like"/>
    <property type="match status" value="1"/>
</dbReference>
<dbReference type="PATRIC" id="fig|1411021.3.peg.1716"/>
<dbReference type="PANTHER" id="PTHR10434:SF66">
    <property type="entry name" value="PHOSPHOLIPID_GLYCEROL ACYLTRANSFERASE DOMAIN-CONTAINING PROTEIN"/>
    <property type="match status" value="1"/>
</dbReference>
<keyword evidence="7" id="KW-1185">Reference proteome</keyword>
<evidence type="ECO:0000256" key="4">
    <source>
        <dbReference type="SAM" id="Phobius"/>
    </source>
</evidence>
<evidence type="ECO:0000259" key="5">
    <source>
        <dbReference type="SMART" id="SM00563"/>
    </source>
</evidence>
<proteinExistence type="predicted"/>
<dbReference type="GO" id="GO:0003841">
    <property type="term" value="F:1-acylglycerol-3-phosphate O-acyltransferase activity"/>
    <property type="evidence" value="ECO:0007669"/>
    <property type="project" value="TreeGrafter"/>
</dbReference>
<keyword evidence="4" id="KW-1133">Transmembrane helix</keyword>
<sequence length="248" mass="27788">MAKLLYPIYFILIALPLFVLLTALTALLTTVGCLLGGERVFSYYPGMIWSRLTCLLVLSPVHVRGREHLQRGRSYVFAANHQGAFDIFLVYGFIGLPIKWMMKAGLERIPLVGYACRAAGFIFVDNSSPRAARRSIAEAERRLKDGFSLAVFPEGSRSKTGRMGRFKKGAFQVALDRGLPVVPITLNGPYHVLPIGRWLAWPHRLEMVIHPPIDCGALAEGEDEFARMQQVADRTRETIASALWPEFR</sequence>
<evidence type="ECO:0000256" key="2">
    <source>
        <dbReference type="ARBA" id="ARBA00022679"/>
    </source>
</evidence>
<name>W2CPE5_9BACT</name>
<protein>
    <submittedName>
        <fullName evidence="6">1-acyl-sn-glycerol-3-phosphate acyltransferase</fullName>
    </submittedName>
</protein>
<feature type="domain" description="Phospholipid/glycerol acyltransferase" evidence="5">
    <location>
        <begin position="75"/>
        <end position="189"/>
    </location>
</feature>
<organism evidence="6 7">
    <name type="scientific">Tannerella sp. oral taxon BU063 isolate Cell 6/7/9</name>
    <dbReference type="NCBI Taxonomy" id="1411021"/>
    <lineage>
        <taxon>Bacteria</taxon>
        <taxon>Pseudomonadati</taxon>
        <taxon>Bacteroidota</taxon>
        <taxon>Bacteroidia</taxon>
        <taxon>Bacteroidales</taxon>
        <taxon>Tannerellaceae</taxon>
        <taxon>Tannerella</taxon>
    </lineage>
</organism>
<dbReference type="PANTHER" id="PTHR10434">
    <property type="entry name" value="1-ACYL-SN-GLYCEROL-3-PHOSPHATE ACYLTRANSFERASE"/>
    <property type="match status" value="1"/>
</dbReference>
<evidence type="ECO:0000313" key="7">
    <source>
        <dbReference type="Proteomes" id="UP000018874"/>
    </source>
</evidence>
<reference evidence="6 7" key="1">
    <citation type="submission" date="2013-11" db="EMBL/GenBank/DDBJ databases">
        <title>Single cell genomics of uncultured Tannerella BU063 (oral taxon 286).</title>
        <authorList>
            <person name="Beall C.J."/>
            <person name="Campbell A.G."/>
            <person name="Griffen A.L."/>
            <person name="Podar M."/>
            <person name="Leys E.J."/>
        </authorList>
    </citation>
    <scope>NUCLEOTIDE SEQUENCE [LARGE SCALE GENOMIC DNA]</scope>
    <source>
        <strain evidence="6">Cell 6/7/9</strain>
    </source>
</reference>
<evidence type="ECO:0000313" key="6">
    <source>
        <dbReference type="EMBL" id="ETK08361.1"/>
    </source>
</evidence>
<dbReference type="InterPro" id="IPR002123">
    <property type="entry name" value="Plipid/glycerol_acylTrfase"/>
</dbReference>
<evidence type="ECO:0000256" key="1">
    <source>
        <dbReference type="ARBA" id="ARBA00005189"/>
    </source>
</evidence>
<dbReference type="GO" id="GO:0006654">
    <property type="term" value="P:phosphatidic acid biosynthetic process"/>
    <property type="evidence" value="ECO:0007669"/>
    <property type="project" value="TreeGrafter"/>
</dbReference>
<dbReference type="SMART" id="SM00563">
    <property type="entry name" value="PlsC"/>
    <property type="match status" value="1"/>
</dbReference>
<feature type="transmembrane region" description="Helical" evidence="4">
    <location>
        <begin position="84"/>
        <end position="102"/>
    </location>
</feature>
<keyword evidence="4" id="KW-0472">Membrane</keyword>
<comment type="caution">
    <text evidence="6">The sequence shown here is derived from an EMBL/GenBank/DDBJ whole genome shotgun (WGS) entry which is preliminary data.</text>
</comment>
<keyword evidence="4" id="KW-0812">Transmembrane</keyword>
<dbReference type="Proteomes" id="UP000018874">
    <property type="component" value="Unassembled WGS sequence"/>
</dbReference>